<name>A0ABM8E7N2_9HYPH</name>
<gene>
    <name evidence="1" type="ORF">SS37A_14810</name>
</gene>
<protein>
    <submittedName>
        <fullName evidence="1">Uncharacterized protein</fullName>
    </submittedName>
</protein>
<proteinExistence type="predicted"/>
<dbReference type="EMBL" id="AP027142">
    <property type="protein sequence ID" value="BDV33952.1"/>
    <property type="molecule type" value="Genomic_DNA"/>
</dbReference>
<evidence type="ECO:0000313" key="2">
    <source>
        <dbReference type="Proteomes" id="UP001317629"/>
    </source>
</evidence>
<reference evidence="1 2" key="1">
    <citation type="journal article" date="2023" name="Int. J. Syst. Evol. Microbiol.">
        <title>Methylocystis iwaonis sp. nov., a type II methane-oxidizing bacterium from surface soil of a rice paddy field in Japan, and emended description of the genus Methylocystis (ex Whittenbury et al. 1970) Bowman et al. 1993.</title>
        <authorList>
            <person name="Kaise H."/>
            <person name="Sawadogo J.B."/>
            <person name="Alam M.S."/>
            <person name="Ueno C."/>
            <person name="Dianou D."/>
            <person name="Shinjo R."/>
            <person name="Asakawa S."/>
        </authorList>
    </citation>
    <scope>NUCLEOTIDE SEQUENCE [LARGE SCALE GENOMIC DNA]</scope>
    <source>
        <strain evidence="1 2">SS37A-Re</strain>
    </source>
</reference>
<evidence type="ECO:0000313" key="1">
    <source>
        <dbReference type="EMBL" id="BDV33952.1"/>
    </source>
</evidence>
<accession>A0ABM8E7N2</accession>
<dbReference type="Proteomes" id="UP001317629">
    <property type="component" value="Chromosome"/>
</dbReference>
<sequence>MERLALQHSDGSFGVLSEGTTLEQAQKERLFADFDARIVRVSLTIIETVFDPTPARAISEPERCPQCGRKFAE</sequence>
<organism evidence="1 2">
    <name type="scientific">Methylocystis iwaonis</name>
    <dbReference type="NCBI Taxonomy" id="2885079"/>
    <lineage>
        <taxon>Bacteria</taxon>
        <taxon>Pseudomonadati</taxon>
        <taxon>Pseudomonadota</taxon>
        <taxon>Alphaproteobacteria</taxon>
        <taxon>Hyphomicrobiales</taxon>
        <taxon>Methylocystaceae</taxon>
        <taxon>Methylocystis</taxon>
    </lineage>
</organism>
<keyword evidence="2" id="KW-1185">Reference proteome</keyword>